<accession>A0A1Z4LXE1</accession>
<protein>
    <submittedName>
        <fullName evidence="1">Uncharacterized protein</fullName>
    </submittedName>
</protein>
<reference evidence="1 2" key="1">
    <citation type="submission" date="2017-06" db="EMBL/GenBank/DDBJ databases">
        <title>Genome sequencing of cyanobaciteial culture collection at National Institute for Environmental Studies (NIES).</title>
        <authorList>
            <person name="Hirose Y."/>
            <person name="Shimura Y."/>
            <person name="Fujisawa T."/>
            <person name="Nakamura Y."/>
            <person name="Kawachi M."/>
        </authorList>
    </citation>
    <scope>NUCLEOTIDE SEQUENCE [LARGE SCALE GENOMIC DNA]</scope>
    <source>
        <strain evidence="1 2">NIES-267</strain>
    </source>
</reference>
<name>A0A1Z4LXE1_9CYAN</name>
<gene>
    <name evidence="1" type="ORF">NIES267_54310</name>
</gene>
<organism evidence="1 2">
    <name type="scientific">Calothrix parasitica NIES-267</name>
    <dbReference type="NCBI Taxonomy" id="1973488"/>
    <lineage>
        <taxon>Bacteria</taxon>
        <taxon>Bacillati</taxon>
        <taxon>Cyanobacteriota</taxon>
        <taxon>Cyanophyceae</taxon>
        <taxon>Nostocales</taxon>
        <taxon>Calotrichaceae</taxon>
        <taxon>Calothrix</taxon>
    </lineage>
</organism>
<dbReference type="AlphaFoldDB" id="A0A1Z4LXE1"/>
<sequence>MFAFDAWKIMLRINYMGFIIQLNYLPKYREWFVSVLDSNRKIIVSNQLPTQKQAEGWSKYMIENLTYADK</sequence>
<evidence type="ECO:0000313" key="1">
    <source>
        <dbReference type="EMBL" id="BAY85925.1"/>
    </source>
</evidence>
<keyword evidence="2" id="KW-1185">Reference proteome</keyword>
<dbReference type="EMBL" id="AP018227">
    <property type="protein sequence ID" value="BAY85925.1"/>
    <property type="molecule type" value="Genomic_DNA"/>
</dbReference>
<evidence type="ECO:0000313" key="2">
    <source>
        <dbReference type="Proteomes" id="UP000218418"/>
    </source>
</evidence>
<proteinExistence type="predicted"/>
<dbReference type="Proteomes" id="UP000218418">
    <property type="component" value="Chromosome"/>
</dbReference>